<evidence type="ECO:0008006" key="2">
    <source>
        <dbReference type="Google" id="ProtNLM"/>
    </source>
</evidence>
<gene>
    <name evidence="1" type="ORF">OCBIM_22030124mg</name>
</gene>
<dbReference type="SUPFAM" id="SSF56672">
    <property type="entry name" value="DNA/RNA polymerases"/>
    <property type="match status" value="1"/>
</dbReference>
<dbReference type="STRING" id="37653.A0A0L8GPG0"/>
<dbReference type="InterPro" id="IPR043502">
    <property type="entry name" value="DNA/RNA_pol_sf"/>
</dbReference>
<accession>A0A0L8GPG0</accession>
<name>A0A0L8GPG0_OCTBM</name>
<evidence type="ECO:0000313" key="1">
    <source>
        <dbReference type="EMBL" id="KOF78921.1"/>
    </source>
</evidence>
<proteinExistence type="predicted"/>
<sequence length="101" mass="11569">MKAKFDHMLKLGLIRPSTSPLFSLLHLIQKGSTDFHPVGDNRRLNAITIPDRCPILLCRICFPPCMDAPFFPRLTSSRHIKFLSTRMIYQKLLSLHLLVPA</sequence>
<protein>
    <recommendedName>
        <fullName evidence="2">Reverse transcriptase domain-containing protein</fullName>
    </recommendedName>
</protein>
<reference evidence="1" key="1">
    <citation type="submission" date="2015-07" db="EMBL/GenBank/DDBJ databases">
        <title>MeaNS - Measles Nucleotide Surveillance Program.</title>
        <authorList>
            <person name="Tran T."/>
            <person name="Druce J."/>
        </authorList>
    </citation>
    <scope>NUCLEOTIDE SEQUENCE</scope>
    <source>
        <strain evidence="1">UCB-OBI-ISO-001</strain>
        <tissue evidence="1">Gonad</tissue>
    </source>
</reference>
<dbReference type="AlphaFoldDB" id="A0A0L8GPG0"/>
<organism evidence="1">
    <name type="scientific">Octopus bimaculoides</name>
    <name type="common">California two-spotted octopus</name>
    <dbReference type="NCBI Taxonomy" id="37653"/>
    <lineage>
        <taxon>Eukaryota</taxon>
        <taxon>Metazoa</taxon>
        <taxon>Spiralia</taxon>
        <taxon>Lophotrochozoa</taxon>
        <taxon>Mollusca</taxon>
        <taxon>Cephalopoda</taxon>
        <taxon>Coleoidea</taxon>
        <taxon>Octopodiformes</taxon>
        <taxon>Octopoda</taxon>
        <taxon>Incirrata</taxon>
        <taxon>Octopodidae</taxon>
        <taxon>Octopus</taxon>
    </lineage>
</organism>
<dbReference type="Gene3D" id="3.10.10.10">
    <property type="entry name" value="HIV Type 1 Reverse Transcriptase, subunit A, domain 1"/>
    <property type="match status" value="1"/>
</dbReference>
<dbReference type="EMBL" id="KQ420902">
    <property type="protein sequence ID" value="KOF78921.1"/>
    <property type="molecule type" value="Genomic_DNA"/>
</dbReference>